<evidence type="ECO:0000256" key="4">
    <source>
        <dbReference type="PROSITE-ProRule" id="PRU00452"/>
    </source>
</evidence>
<feature type="compositionally biased region" description="Low complexity" evidence="5">
    <location>
        <begin position="436"/>
        <end position="445"/>
    </location>
</feature>
<feature type="compositionally biased region" description="Acidic residues" evidence="5">
    <location>
        <begin position="309"/>
        <end position="318"/>
    </location>
</feature>
<dbReference type="GO" id="GO:0008270">
    <property type="term" value="F:zinc ion binding"/>
    <property type="evidence" value="ECO:0007669"/>
    <property type="project" value="UniProtKB-KW"/>
</dbReference>
<reference evidence="7" key="1">
    <citation type="submission" date="2022-06" db="EMBL/GenBank/DDBJ databases">
        <authorList>
            <person name="Berger JAMES D."/>
            <person name="Berger JAMES D."/>
        </authorList>
    </citation>
    <scope>NUCLEOTIDE SEQUENCE [LARGE SCALE GENOMIC DNA]</scope>
</reference>
<name>A0AA85J7V5_TRIRE</name>
<dbReference type="PANTHER" id="PTHR10782">
    <property type="entry name" value="ZINC FINGER MIZ DOMAIN-CONTAINING PROTEIN"/>
    <property type="match status" value="1"/>
</dbReference>
<keyword evidence="2 4" id="KW-0863">Zinc-finger</keyword>
<keyword evidence="7" id="KW-1185">Reference proteome</keyword>
<feature type="domain" description="SP-RING-type" evidence="6">
    <location>
        <begin position="162"/>
        <end position="245"/>
    </location>
</feature>
<dbReference type="AlphaFoldDB" id="A0AA85J7V5"/>
<feature type="region of interest" description="Disordered" evidence="5">
    <location>
        <begin position="387"/>
        <end position="487"/>
    </location>
</feature>
<feature type="compositionally biased region" description="Basic residues" evidence="5">
    <location>
        <begin position="942"/>
        <end position="954"/>
    </location>
</feature>
<protein>
    <recommendedName>
        <fullName evidence="6">SP-RING-type domain-containing protein</fullName>
    </recommendedName>
</protein>
<keyword evidence="1" id="KW-0479">Metal-binding</keyword>
<feature type="compositionally biased region" description="Basic and acidic residues" evidence="5">
    <location>
        <begin position="328"/>
        <end position="345"/>
    </location>
</feature>
<evidence type="ECO:0000256" key="2">
    <source>
        <dbReference type="ARBA" id="ARBA00022771"/>
    </source>
</evidence>
<organism evidence="7 8">
    <name type="scientific">Trichobilharzia regenti</name>
    <name type="common">Nasal bird schistosome</name>
    <dbReference type="NCBI Taxonomy" id="157069"/>
    <lineage>
        <taxon>Eukaryota</taxon>
        <taxon>Metazoa</taxon>
        <taxon>Spiralia</taxon>
        <taxon>Lophotrochozoa</taxon>
        <taxon>Platyhelminthes</taxon>
        <taxon>Trematoda</taxon>
        <taxon>Digenea</taxon>
        <taxon>Strigeidida</taxon>
        <taxon>Schistosomatoidea</taxon>
        <taxon>Schistosomatidae</taxon>
        <taxon>Trichobilharzia</taxon>
    </lineage>
</organism>
<feature type="compositionally biased region" description="Acidic residues" evidence="5">
    <location>
        <begin position="425"/>
        <end position="435"/>
    </location>
</feature>
<reference evidence="8" key="2">
    <citation type="submission" date="2023-11" db="UniProtKB">
        <authorList>
            <consortium name="WormBaseParasite"/>
        </authorList>
    </citation>
    <scope>IDENTIFICATION</scope>
</reference>
<evidence type="ECO:0000256" key="5">
    <source>
        <dbReference type="SAM" id="MobiDB-lite"/>
    </source>
</evidence>
<dbReference type="GO" id="GO:0000785">
    <property type="term" value="C:chromatin"/>
    <property type="evidence" value="ECO:0007669"/>
    <property type="project" value="TreeGrafter"/>
</dbReference>
<evidence type="ECO:0000256" key="1">
    <source>
        <dbReference type="ARBA" id="ARBA00022723"/>
    </source>
</evidence>
<evidence type="ECO:0000313" key="7">
    <source>
        <dbReference type="Proteomes" id="UP000050795"/>
    </source>
</evidence>
<feature type="compositionally biased region" description="Low complexity" evidence="5">
    <location>
        <begin position="812"/>
        <end position="827"/>
    </location>
</feature>
<dbReference type="GO" id="GO:0003712">
    <property type="term" value="F:transcription coregulator activity"/>
    <property type="evidence" value="ECO:0007669"/>
    <property type="project" value="TreeGrafter"/>
</dbReference>
<feature type="compositionally biased region" description="Basic and acidic residues" evidence="5">
    <location>
        <begin position="635"/>
        <end position="644"/>
    </location>
</feature>
<proteinExistence type="predicted"/>
<feature type="region of interest" description="Disordered" evidence="5">
    <location>
        <begin position="546"/>
        <end position="572"/>
    </location>
</feature>
<keyword evidence="3" id="KW-0862">Zinc</keyword>
<evidence type="ECO:0000259" key="6">
    <source>
        <dbReference type="PROSITE" id="PS51044"/>
    </source>
</evidence>
<sequence>MSIDITDKVLLKCNSGIRSKVIDIEMTWLHAPLEDQTMDLLSLLADGLVSPLLCHLIGLPLVQVTLDRLYTVTDLRNIFNPGDPDALKKFIEGPVLDDTNFPPLTTNSDDSGPLEHHGVYGIYDSCLPSKCILPMENTKRELKSRFEKNDDSDNDVIIGDGGADGDVEAADYIPICLLCPLTRTRIEFPVRSYNCSHLQCFDLNSYLTMNLRRPRWTCPICNTHSPFRDLRVDELFMSIIQDPRSANLEFVHMDSNGDWHVNNLPSTNAATATTTTTTTTNATSATSTPTKNDSLTVDKCPPTEIKSTDDEDDDDDDAATSNNNNNQGDHDTVTETDAIVKDKTENTGGGNDGGREEGESGNSPEKSQLITMNESKEMVTSVDNLEATTATTTTTTTTTTTPTATTATGVRENRHSEEPIVIILSDDDDDDEEVADNNNNENDNGGDVDDRGGEKNEEGCPSNSHQNELRNDNGNMNSTDKSKNPVRDHSLSHINEKVNGITPPIALSKYTTLEIDLTNDDSSDSSINNEDTTPSRILDTVISFNKHQHQQHNQHQHSRQQYQPQHHQRNRHPRHPYTVVALPRPSQPQQQQQQQLVINNGGEVGQQLFSSTPTTTTSSSTSLSSLSSISSSESSMRRTPDQHQHHLHHQLSLCTKGDPLIVISPLPAISVASAISGSLRIDDAQIDMHFINHQYNSLRNEFNKDANKQLSLINTTNNNTIITITTTSTNTNTTNNNDGNSTLSSMPSFTTNDNALLSSLNPESEFYKHLLEVTANRVNQALLKNNSSMDNNTTTTTNTAIGSNSGGGGGLPSTSGNKRKSNLSSSSDSKRTDHRTKSSKKIVLLDSDDEMIDATSNPNPTSPTTHRRNAHIVKMQQVTALARLIQERSRRIKPLTETSKSQSLEASTADNHHHQHHPSTSCTSSRTVQKHTTTIPIESSSRKTRPSRQNRRKSRIEPIDSDNSSCSSNSPSTSNTCCISEMSCISQSESEEEAGASRGSSFSGSQFTDEDDDDDDDDVSIESFSSDDRWSPSREYNSSNRRQTTKRKPTKVRR</sequence>
<feature type="region of interest" description="Disordered" evidence="5">
    <location>
        <begin position="784"/>
        <end position="871"/>
    </location>
</feature>
<feature type="compositionally biased region" description="Low complexity" evidence="5">
    <location>
        <begin position="785"/>
        <end position="803"/>
    </location>
</feature>
<dbReference type="Gene3D" id="3.30.40.10">
    <property type="entry name" value="Zinc/RING finger domain, C3HC4 (zinc finger)"/>
    <property type="match status" value="1"/>
</dbReference>
<feature type="compositionally biased region" description="Basic and acidic residues" evidence="5">
    <location>
        <begin position="448"/>
        <end position="458"/>
    </location>
</feature>
<feature type="compositionally biased region" description="Low complexity" evidence="5">
    <location>
        <begin position="996"/>
        <end position="1007"/>
    </location>
</feature>
<feature type="compositionally biased region" description="Low complexity" evidence="5">
    <location>
        <begin position="274"/>
        <end position="290"/>
    </location>
</feature>
<dbReference type="InterPro" id="IPR004181">
    <property type="entry name" value="Znf_MIZ"/>
</dbReference>
<accession>A0AA85J7V5</accession>
<evidence type="ECO:0000313" key="8">
    <source>
        <dbReference type="WBParaSite" id="TREG1_136250.1"/>
    </source>
</evidence>
<dbReference type="WBParaSite" id="TREG1_136250.1">
    <property type="protein sequence ID" value="TREG1_136250.1"/>
    <property type="gene ID" value="TREG1_136250"/>
</dbReference>
<feature type="region of interest" description="Disordered" evidence="5">
    <location>
        <begin position="889"/>
        <end position="1054"/>
    </location>
</feature>
<dbReference type="GO" id="GO:0061665">
    <property type="term" value="F:SUMO ligase activity"/>
    <property type="evidence" value="ECO:0007669"/>
    <property type="project" value="TreeGrafter"/>
</dbReference>
<dbReference type="GO" id="GO:0006357">
    <property type="term" value="P:regulation of transcription by RNA polymerase II"/>
    <property type="evidence" value="ECO:0007669"/>
    <property type="project" value="TreeGrafter"/>
</dbReference>
<feature type="compositionally biased region" description="Low complexity" evidence="5">
    <location>
        <begin position="855"/>
        <end position="864"/>
    </location>
</feature>
<feature type="compositionally biased region" description="Polar residues" evidence="5">
    <location>
        <begin position="896"/>
        <end position="909"/>
    </location>
</feature>
<feature type="compositionally biased region" description="Low complexity" evidence="5">
    <location>
        <begin position="961"/>
        <end position="980"/>
    </location>
</feature>
<dbReference type="Pfam" id="PF02891">
    <property type="entry name" value="zf-MIZ"/>
    <property type="match status" value="1"/>
</dbReference>
<feature type="compositionally biased region" description="Basic residues" evidence="5">
    <location>
        <begin position="546"/>
        <end position="558"/>
    </location>
</feature>
<feature type="region of interest" description="Disordered" evidence="5">
    <location>
        <begin position="274"/>
        <end position="367"/>
    </location>
</feature>
<feature type="region of interest" description="Disordered" evidence="5">
    <location>
        <begin position="605"/>
        <end position="646"/>
    </location>
</feature>
<feature type="compositionally biased region" description="Low complexity" evidence="5">
    <location>
        <begin position="610"/>
        <end position="634"/>
    </location>
</feature>
<dbReference type="GO" id="GO:0016925">
    <property type="term" value="P:protein sumoylation"/>
    <property type="evidence" value="ECO:0007669"/>
    <property type="project" value="TreeGrafter"/>
</dbReference>
<dbReference type="InterPro" id="IPR013083">
    <property type="entry name" value="Znf_RING/FYVE/PHD"/>
</dbReference>
<dbReference type="CDD" id="cd16650">
    <property type="entry name" value="SP-RING_PIAS-like"/>
    <property type="match status" value="1"/>
</dbReference>
<feature type="compositionally biased region" description="Basic residues" evidence="5">
    <location>
        <begin position="1043"/>
        <end position="1054"/>
    </location>
</feature>
<evidence type="ECO:0000256" key="3">
    <source>
        <dbReference type="ARBA" id="ARBA00022833"/>
    </source>
</evidence>
<dbReference type="PROSITE" id="PS51044">
    <property type="entry name" value="ZF_SP_RING"/>
    <property type="match status" value="1"/>
</dbReference>
<dbReference type="PANTHER" id="PTHR10782:SF4">
    <property type="entry name" value="TONALLI, ISOFORM E"/>
    <property type="match status" value="1"/>
</dbReference>
<feature type="compositionally biased region" description="Polar residues" evidence="5">
    <location>
        <begin position="918"/>
        <end position="939"/>
    </location>
</feature>
<feature type="compositionally biased region" description="Low complexity" evidence="5">
    <location>
        <begin position="387"/>
        <end position="408"/>
    </location>
</feature>
<dbReference type="Proteomes" id="UP000050795">
    <property type="component" value="Unassembled WGS sequence"/>
</dbReference>
<feature type="compositionally biased region" description="Polar residues" evidence="5">
    <location>
        <begin position="461"/>
        <end position="479"/>
    </location>
</feature>
<feature type="compositionally biased region" description="Acidic residues" evidence="5">
    <location>
        <begin position="1008"/>
        <end position="1020"/>
    </location>
</feature>